<dbReference type="EMBL" id="QMFY01000002">
    <property type="protein sequence ID" value="RAW02423.1"/>
    <property type="molecule type" value="Genomic_DNA"/>
</dbReference>
<keyword evidence="1" id="KW-1133">Transmembrane helix</keyword>
<gene>
    <name evidence="2" type="ORF">DQQ10_06840</name>
</gene>
<evidence type="ECO:0000313" key="3">
    <source>
        <dbReference type="Proteomes" id="UP000251889"/>
    </source>
</evidence>
<feature type="transmembrane region" description="Helical" evidence="1">
    <location>
        <begin position="251"/>
        <end position="273"/>
    </location>
</feature>
<feature type="transmembrane region" description="Helical" evidence="1">
    <location>
        <begin position="21"/>
        <end position="42"/>
    </location>
</feature>
<comment type="caution">
    <text evidence="2">The sequence shown here is derived from an EMBL/GenBank/DDBJ whole genome shotgun (WGS) entry which is preliminary data.</text>
</comment>
<proteinExistence type="predicted"/>
<organism evidence="2 3">
    <name type="scientific">Pseudochryseolinea flava</name>
    <dbReference type="NCBI Taxonomy" id="2059302"/>
    <lineage>
        <taxon>Bacteria</taxon>
        <taxon>Pseudomonadati</taxon>
        <taxon>Bacteroidota</taxon>
        <taxon>Cytophagia</taxon>
        <taxon>Cytophagales</taxon>
        <taxon>Fulvivirgaceae</taxon>
        <taxon>Pseudochryseolinea</taxon>
    </lineage>
</organism>
<keyword evidence="1" id="KW-0812">Transmembrane</keyword>
<dbReference type="RefSeq" id="WP_112746245.1">
    <property type="nucleotide sequence ID" value="NZ_QMFY01000002.1"/>
</dbReference>
<evidence type="ECO:0000256" key="1">
    <source>
        <dbReference type="SAM" id="Phobius"/>
    </source>
</evidence>
<dbReference type="PANTHER" id="PTHR43471:SF1">
    <property type="entry name" value="ABC TRANSPORTER PERMEASE PROTEIN NOSY-RELATED"/>
    <property type="match status" value="1"/>
</dbReference>
<dbReference type="Pfam" id="PF12040">
    <property type="entry name" value="DUF3526"/>
    <property type="match status" value="1"/>
</dbReference>
<feature type="transmembrane region" description="Helical" evidence="1">
    <location>
        <begin position="182"/>
        <end position="203"/>
    </location>
</feature>
<feature type="transmembrane region" description="Helical" evidence="1">
    <location>
        <begin position="453"/>
        <end position="471"/>
    </location>
</feature>
<dbReference type="Proteomes" id="UP000251889">
    <property type="component" value="Unassembled WGS sequence"/>
</dbReference>
<sequence>MRKNIVVLIARQFMMQVFKSSVFYALLLIVIAMLMFAAYSGWHSYTVQNEIRTHYQQEARKSWESNPDKHPHRMAHYGTFAFRLKHALSMFDFGMESYTGNAVFLEAHKQNSVNFSEASFSTGLLRFGEISVAMVLQVVIPLIVFFLGFSSVAAERQMGTLKVILIQGASWKELLVGKSTGLMMITTLFYIPAVVVIFFLLLFEGSMESDIMLRYGAIFLFYFIFYVIVSVVTIVISTLSRSSKDALITSLGIWLVFVVLLPRTAQAVGSYFYPAPAKVTFESAIEEDVIRQGDSHDPNDPHFKAIKDSLLHAHGVDSVQHLPFNYSGFIMREGERLSAVTYQRHLKELLGIYERQNDVGKIIAVLNPYMAIRNLSMAFSGSDLFAYQHFQQQAESYRYELAQTMNELQMKYIGNEKEKKGEKPHAIGKEHWMAFPDFKYKFQPFIHIAGTQVWSIASLVLWCVVVFFVVVKVSKTVKVIQNV</sequence>
<name>A0A364Y636_9BACT</name>
<dbReference type="AlphaFoldDB" id="A0A364Y636"/>
<protein>
    <submittedName>
        <fullName evidence="2">ABC transporter permease</fullName>
    </submittedName>
</protein>
<feature type="transmembrane region" description="Helical" evidence="1">
    <location>
        <begin position="130"/>
        <end position="154"/>
    </location>
</feature>
<reference evidence="2 3" key="1">
    <citation type="submission" date="2018-06" db="EMBL/GenBank/DDBJ databases">
        <title>Chryseolinea flavus sp. nov., a member of the phylum Bacteroidetes isolated from soil.</title>
        <authorList>
            <person name="Li Y."/>
            <person name="Wang J."/>
        </authorList>
    </citation>
    <scope>NUCLEOTIDE SEQUENCE [LARGE SCALE GENOMIC DNA]</scope>
    <source>
        <strain evidence="2 3">SDU1-6</strain>
    </source>
</reference>
<keyword evidence="3" id="KW-1185">Reference proteome</keyword>
<dbReference type="OrthoDB" id="184009at2"/>
<dbReference type="InterPro" id="IPR021913">
    <property type="entry name" value="DUF3526"/>
</dbReference>
<dbReference type="PANTHER" id="PTHR43471">
    <property type="entry name" value="ABC TRANSPORTER PERMEASE"/>
    <property type="match status" value="1"/>
</dbReference>
<feature type="transmembrane region" description="Helical" evidence="1">
    <location>
        <begin position="215"/>
        <end position="239"/>
    </location>
</feature>
<accession>A0A364Y636</accession>
<keyword evidence="1" id="KW-0472">Membrane</keyword>
<evidence type="ECO:0000313" key="2">
    <source>
        <dbReference type="EMBL" id="RAW02423.1"/>
    </source>
</evidence>